<dbReference type="PANTHER" id="PTHR13109">
    <property type="entry name" value="NEUROCHONDRIN"/>
    <property type="match status" value="1"/>
</dbReference>
<dbReference type="Proteomes" id="UP001181693">
    <property type="component" value="Unassembled WGS sequence"/>
</dbReference>
<evidence type="ECO:0000256" key="1">
    <source>
        <dbReference type="ARBA" id="ARBA00006927"/>
    </source>
</evidence>
<reference evidence="3" key="1">
    <citation type="thesis" date="2020" institute="ProQuest LLC" country="789 East Eisenhower Parkway, Ann Arbor, MI, USA">
        <title>Comparative Genomics and Chromosome Evolution.</title>
        <authorList>
            <person name="Mudd A.B."/>
        </authorList>
    </citation>
    <scope>NUCLEOTIDE SEQUENCE</scope>
    <source>
        <strain evidence="3">1538</strain>
        <tissue evidence="3">Blood</tissue>
    </source>
</reference>
<dbReference type="InterPro" id="IPR008709">
    <property type="entry name" value="Neurochondrin"/>
</dbReference>
<evidence type="ECO:0000313" key="3">
    <source>
        <dbReference type="EMBL" id="DBA33686.1"/>
    </source>
</evidence>
<dbReference type="GO" id="GO:0031175">
    <property type="term" value="P:neuron projection development"/>
    <property type="evidence" value="ECO:0007669"/>
    <property type="project" value="TreeGrafter"/>
</dbReference>
<dbReference type="Pfam" id="PF05536">
    <property type="entry name" value="Neurochondrin"/>
    <property type="match status" value="1"/>
</dbReference>
<organism evidence="3 4">
    <name type="scientific">Pyxicephalus adspersus</name>
    <name type="common">African bullfrog</name>
    <dbReference type="NCBI Taxonomy" id="30357"/>
    <lineage>
        <taxon>Eukaryota</taxon>
        <taxon>Metazoa</taxon>
        <taxon>Chordata</taxon>
        <taxon>Craniata</taxon>
        <taxon>Vertebrata</taxon>
        <taxon>Euteleostomi</taxon>
        <taxon>Amphibia</taxon>
        <taxon>Batrachia</taxon>
        <taxon>Anura</taxon>
        <taxon>Neobatrachia</taxon>
        <taxon>Ranoidea</taxon>
        <taxon>Pyxicephalidae</taxon>
        <taxon>Pyxicephalinae</taxon>
        <taxon>Pyxicephalus</taxon>
    </lineage>
</organism>
<proteinExistence type="inferred from homology"/>
<dbReference type="GO" id="GO:0030425">
    <property type="term" value="C:dendrite"/>
    <property type="evidence" value="ECO:0007669"/>
    <property type="project" value="TreeGrafter"/>
</dbReference>
<dbReference type="EMBL" id="DYDO01000001">
    <property type="protein sequence ID" value="DBA33686.1"/>
    <property type="molecule type" value="Genomic_DNA"/>
</dbReference>
<evidence type="ECO:0000313" key="4">
    <source>
        <dbReference type="Proteomes" id="UP001181693"/>
    </source>
</evidence>
<name>A0AAV3AXI5_PYXAD</name>
<comment type="similarity">
    <text evidence="1">Belongs to the neurochondrin family.</text>
</comment>
<dbReference type="GO" id="GO:0048168">
    <property type="term" value="P:regulation of neuronal synaptic plasticity"/>
    <property type="evidence" value="ECO:0007669"/>
    <property type="project" value="TreeGrafter"/>
</dbReference>
<sequence length="722" mass="80514">MSTKSKPCKAANPENSALERCLGVLKSAKNDSEQFAALLLVTKCVQASNLDDETRHKIFDSVGFSFLNRLLFSKSSLDGCPEYLLRSLGLTLLACFCTDPSLANHPQVLNKIPILNETISALSQQEIKNESSMVEDAYQCLMGIMAAAGGITHLVSGGTVSSLCQAYLNHSPGWENALKILINLLNSMPEKSWKKSRRELQLLLIKLSEEFNKHEDSNKFYLAEILPVFLPPTPILTETSWGKDCLKHLCAGLFKVLRNRLIVSQRDPALKLGACLSQGYGSSWLLIENRDERGRFLCLLISLACVEIRMALEDPNPLSSRHVIVTACYSLVEMGIQECAKEEEPPMLKEKQKLHLLQVIQEACGAVMYYLQQVVWEKHEDPFVLACVRLLGVWLAEETDCLKQEVIQLLPFLVHYMRTLFQLGAACRAQPKEVSEVALLCSNWGAVWPGDAIRFLLPAMCHLSAEEAPRRILISEGVPSLLCDYFRHQWEVFTSKDDMSPETRSEAELSMQSCCGVFLNLVVTEATLVGQESYFRTLLKLLVDSLPILLPNEGHMTLVANMSTLGLMISRLLANTPVLQEEKTKDFFEAAIQFLSHSHVASSDPDTGKLHIVLREEYSNAWADMSELWFLGVQAFSACLPLLSWLPPLVLESGWLHSLLSLLGQVSPESVDLEVVTVLQALFMELARSNVSCRELIQQQGGLEKANVYGMAALEQCLSEIH</sequence>
<dbReference type="PANTHER" id="PTHR13109:SF7">
    <property type="entry name" value="NEUROCHONDRIN"/>
    <property type="match status" value="1"/>
</dbReference>
<keyword evidence="4" id="KW-1185">Reference proteome</keyword>
<comment type="caution">
    <text evidence="3">The sequence shown here is derived from an EMBL/GenBank/DDBJ whole genome shotgun (WGS) entry which is preliminary data.</text>
</comment>
<dbReference type="SUPFAM" id="SSF48371">
    <property type="entry name" value="ARM repeat"/>
    <property type="match status" value="1"/>
</dbReference>
<gene>
    <name evidence="3" type="ORF">GDO54_001329</name>
</gene>
<dbReference type="AlphaFoldDB" id="A0AAV3AXI5"/>
<accession>A0AAV3AXI5</accession>
<evidence type="ECO:0000256" key="2">
    <source>
        <dbReference type="ARBA" id="ARBA00018324"/>
    </source>
</evidence>
<protein>
    <recommendedName>
        <fullName evidence="2">Neurochondrin</fullName>
    </recommendedName>
</protein>
<dbReference type="InterPro" id="IPR016024">
    <property type="entry name" value="ARM-type_fold"/>
</dbReference>